<protein>
    <recommendedName>
        <fullName evidence="3">Lipoprotein</fullName>
    </recommendedName>
</protein>
<dbReference type="EMBL" id="JBEZAE010000025">
    <property type="protein sequence ID" value="MEU7074321.1"/>
    <property type="molecule type" value="Genomic_DNA"/>
</dbReference>
<gene>
    <name evidence="1" type="ORF">AB0A88_29960</name>
</gene>
<keyword evidence="2" id="KW-1185">Reference proteome</keyword>
<evidence type="ECO:0000313" key="1">
    <source>
        <dbReference type="EMBL" id="MEU7074321.1"/>
    </source>
</evidence>
<dbReference type="RefSeq" id="WP_358476844.1">
    <property type="nucleotide sequence ID" value="NZ_JBEZAE010000025.1"/>
</dbReference>
<dbReference type="PROSITE" id="PS51257">
    <property type="entry name" value="PROKAR_LIPOPROTEIN"/>
    <property type="match status" value="1"/>
</dbReference>
<accession>A0ABV3CHQ6</accession>
<name>A0ABV3CHQ6_9ACTN</name>
<dbReference type="Proteomes" id="UP001551329">
    <property type="component" value="Unassembled WGS sequence"/>
</dbReference>
<organism evidence="1 2">
    <name type="scientific">Streptomyces narbonensis</name>
    <dbReference type="NCBI Taxonomy" id="67333"/>
    <lineage>
        <taxon>Bacteria</taxon>
        <taxon>Bacillati</taxon>
        <taxon>Actinomycetota</taxon>
        <taxon>Actinomycetes</taxon>
        <taxon>Kitasatosporales</taxon>
        <taxon>Streptomycetaceae</taxon>
        <taxon>Streptomyces</taxon>
    </lineage>
</organism>
<reference evidence="1 2" key="1">
    <citation type="submission" date="2024-06" db="EMBL/GenBank/DDBJ databases">
        <title>The Natural Products Discovery Center: Release of the First 8490 Sequenced Strains for Exploring Actinobacteria Biosynthetic Diversity.</title>
        <authorList>
            <person name="Kalkreuter E."/>
            <person name="Kautsar S.A."/>
            <person name="Yang D."/>
            <person name="Bader C.D."/>
            <person name="Teijaro C.N."/>
            <person name="Fluegel L."/>
            <person name="Davis C.M."/>
            <person name="Simpson J.R."/>
            <person name="Lauterbach L."/>
            <person name="Steele A.D."/>
            <person name="Gui C."/>
            <person name="Meng S."/>
            <person name="Li G."/>
            <person name="Viehrig K."/>
            <person name="Ye F."/>
            <person name="Su P."/>
            <person name="Kiefer A.F."/>
            <person name="Nichols A."/>
            <person name="Cepeda A.J."/>
            <person name="Yan W."/>
            <person name="Fan B."/>
            <person name="Jiang Y."/>
            <person name="Adhikari A."/>
            <person name="Zheng C.-J."/>
            <person name="Schuster L."/>
            <person name="Cowan T.M."/>
            <person name="Smanski M.J."/>
            <person name="Chevrette M.G."/>
            <person name="De Carvalho L.P.S."/>
            <person name="Shen B."/>
        </authorList>
    </citation>
    <scope>NUCLEOTIDE SEQUENCE [LARGE SCALE GENOMIC DNA]</scope>
    <source>
        <strain evidence="1 2">NPDC045974</strain>
    </source>
</reference>
<evidence type="ECO:0008006" key="3">
    <source>
        <dbReference type="Google" id="ProtNLM"/>
    </source>
</evidence>
<proteinExistence type="predicted"/>
<evidence type="ECO:0000313" key="2">
    <source>
        <dbReference type="Proteomes" id="UP001551329"/>
    </source>
</evidence>
<sequence>MRTGIRGIAVAAMLVTALVGCGGGDGTDPVTGNDAISGIAEGKQKVPPVSLDEAGMINALPHSSDLTSGTFGAGDPDLVQGAEVGKVCLDRLGVECPGAKTLSMKDLARVGSGSDTGVTFVLVSFGTEEEAAAVLKTLEKSKKEFDGPSGRYTPVKVESGGADESFAIERNDFVGVYMRIGTVLSYVITTDFGREGAEGVAQVQVGRLKVVAGGGDPDA</sequence>
<comment type="caution">
    <text evidence="1">The sequence shown here is derived from an EMBL/GenBank/DDBJ whole genome shotgun (WGS) entry which is preliminary data.</text>
</comment>